<dbReference type="SUPFAM" id="SSF55729">
    <property type="entry name" value="Acyl-CoA N-acyltransferases (Nat)"/>
    <property type="match status" value="1"/>
</dbReference>
<dbReference type="PROSITE" id="PS51186">
    <property type="entry name" value="GNAT"/>
    <property type="match status" value="1"/>
</dbReference>
<dbReference type="InterPro" id="IPR016181">
    <property type="entry name" value="Acyl_CoA_acyltransferase"/>
</dbReference>
<dbReference type="EMBL" id="FNXY01000001">
    <property type="protein sequence ID" value="SEI43372.1"/>
    <property type="molecule type" value="Genomic_DNA"/>
</dbReference>
<name>A0A1H6QWN1_9BACT</name>
<dbReference type="RefSeq" id="WP_090331926.1">
    <property type="nucleotide sequence ID" value="NZ_FNXY01000001.1"/>
</dbReference>
<protein>
    <submittedName>
        <fullName evidence="2">Ribosomal protein S18 acetylase RimI</fullName>
    </submittedName>
</protein>
<dbReference type="InterPro" id="IPR000182">
    <property type="entry name" value="GNAT_dom"/>
</dbReference>
<evidence type="ECO:0000313" key="2">
    <source>
        <dbReference type="EMBL" id="SEI43372.1"/>
    </source>
</evidence>
<organism evidence="2 3">
    <name type="scientific">Dyadobacter koreensis</name>
    <dbReference type="NCBI Taxonomy" id="408657"/>
    <lineage>
        <taxon>Bacteria</taxon>
        <taxon>Pseudomonadati</taxon>
        <taxon>Bacteroidota</taxon>
        <taxon>Cytophagia</taxon>
        <taxon>Cytophagales</taxon>
        <taxon>Spirosomataceae</taxon>
        <taxon>Dyadobacter</taxon>
    </lineage>
</organism>
<keyword evidence="2" id="KW-0687">Ribonucleoprotein</keyword>
<dbReference type="AlphaFoldDB" id="A0A1H6QWN1"/>
<dbReference type="Pfam" id="PF00583">
    <property type="entry name" value="Acetyltransf_1"/>
    <property type="match status" value="1"/>
</dbReference>
<accession>A0A1H6QWN1</accession>
<dbReference type="CDD" id="cd04301">
    <property type="entry name" value="NAT_SF"/>
    <property type="match status" value="1"/>
</dbReference>
<dbReference type="Gene3D" id="3.40.630.30">
    <property type="match status" value="1"/>
</dbReference>
<keyword evidence="2" id="KW-0689">Ribosomal protein</keyword>
<sequence>MSFEISPYKLAYSARLREVFLESRKLAFPWMDSEKFKLKDFDEVIKEEKVLVALKKGVPVGFIAWWPPASFIHSLFIDPNFIGQGIGKSLLEACLKQTSRPLTLKCLKANEAALKFYQKQGWVVEETGLSPDGAYFSLSFGRNIK</sequence>
<feature type="domain" description="N-acetyltransferase" evidence="1">
    <location>
        <begin position="14"/>
        <end position="145"/>
    </location>
</feature>
<gene>
    <name evidence="2" type="ORF">SAMN04487995_0689</name>
</gene>
<proteinExistence type="predicted"/>
<dbReference type="GO" id="GO:0005840">
    <property type="term" value="C:ribosome"/>
    <property type="evidence" value="ECO:0007669"/>
    <property type="project" value="UniProtKB-KW"/>
</dbReference>
<keyword evidence="3" id="KW-1185">Reference proteome</keyword>
<dbReference type="Proteomes" id="UP000199532">
    <property type="component" value="Unassembled WGS sequence"/>
</dbReference>
<evidence type="ECO:0000259" key="1">
    <source>
        <dbReference type="PROSITE" id="PS51186"/>
    </source>
</evidence>
<dbReference type="OrthoDB" id="9788755at2"/>
<dbReference type="GO" id="GO:0016747">
    <property type="term" value="F:acyltransferase activity, transferring groups other than amino-acyl groups"/>
    <property type="evidence" value="ECO:0007669"/>
    <property type="project" value="InterPro"/>
</dbReference>
<reference evidence="2 3" key="1">
    <citation type="submission" date="2016-10" db="EMBL/GenBank/DDBJ databases">
        <authorList>
            <person name="de Groot N.N."/>
        </authorList>
    </citation>
    <scope>NUCLEOTIDE SEQUENCE [LARGE SCALE GENOMIC DNA]</scope>
    <source>
        <strain evidence="2 3">DSM 19938</strain>
    </source>
</reference>
<evidence type="ECO:0000313" key="3">
    <source>
        <dbReference type="Proteomes" id="UP000199532"/>
    </source>
</evidence>